<gene>
    <name evidence="2" type="ORF">ITX54_16270</name>
</gene>
<accession>A0AA41BXI5</accession>
<dbReference type="AlphaFoldDB" id="A0AA41BXI5"/>
<reference evidence="2" key="2">
    <citation type="submission" date="2022-09" db="EMBL/GenBank/DDBJ databases">
        <title>Rouxiella aceris sp. nov., isolated from tree sap and emended description of the genus Rhouxiella.</title>
        <authorList>
            <person name="Kim I.S."/>
        </authorList>
    </citation>
    <scope>NUCLEOTIDE SEQUENCE</scope>
    <source>
        <strain evidence="2">SAP-2</strain>
    </source>
</reference>
<proteinExistence type="predicted"/>
<reference evidence="2" key="1">
    <citation type="submission" date="2020-11" db="EMBL/GenBank/DDBJ databases">
        <authorList>
            <person name="Lee S.D."/>
        </authorList>
    </citation>
    <scope>NUCLEOTIDE SEQUENCE</scope>
    <source>
        <strain evidence="2">SAP-2</strain>
    </source>
</reference>
<dbReference type="Proteomes" id="UP000705283">
    <property type="component" value="Unassembled WGS sequence"/>
</dbReference>
<protein>
    <submittedName>
        <fullName evidence="2">Uncharacterized protein</fullName>
    </submittedName>
</protein>
<organism evidence="2 3">
    <name type="scientific">Rouxiella silvae</name>
    <dbReference type="NCBI Taxonomy" id="1646373"/>
    <lineage>
        <taxon>Bacteria</taxon>
        <taxon>Pseudomonadati</taxon>
        <taxon>Pseudomonadota</taxon>
        <taxon>Gammaproteobacteria</taxon>
        <taxon>Enterobacterales</taxon>
        <taxon>Yersiniaceae</taxon>
        <taxon>Rouxiella</taxon>
    </lineage>
</organism>
<comment type="caution">
    <text evidence="2">The sequence shown here is derived from an EMBL/GenBank/DDBJ whole genome shotgun (WGS) entry which is preliminary data.</text>
</comment>
<name>A0AA41BXI5_9GAMM</name>
<evidence type="ECO:0000313" key="2">
    <source>
        <dbReference type="EMBL" id="MBF6638221.1"/>
    </source>
</evidence>
<evidence type="ECO:0000313" key="3">
    <source>
        <dbReference type="Proteomes" id="UP000705283"/>
    </source>
</evidence>
<dbReference type="RefSeq" id="WP_194978393.1">
    <property type="nucleotide sequence ID" value="NZ_JADMKS010000006.1"/>
</dbReference>
<feature type="region of interest" description="Disordered" evidence="1">
    <location>
        <begin position="84"/>
        <end position="127"/>
    </location>
</feature>
<sequence length="377" mass="42286">MYSIGKNTICTSAPVAKLSSAALTMASIPSRINSINPSQVFGPLSNHPEPFTQPSGYSGHQHVYKQSMMSVGTRPFPAIRQMGEHTRTSFPDPLTSRDRRKQQAPRRVPQARNEPGQSKSNKITPDEFSKNRMKYISLLTTKFNYLVKKSERERNTTPHSERLMLTTALLYHLPIENHSVVSEIAKGTYLDEGIMLAAVPAILAKYKKNKLNNLLLEKRMTLPVKEISEKKLTTMIAKGLSKIDDTAPQRQSPPTINAFQPRRNEVEVITLSEPSDSDCLTQTSILKEQSFNFNKQLNYIKSNVNAYEILKFSRSVIGITKNDAHSSGKFIPNIIDSSIDKLNELGLIEESNCRFYLSDSGVSLLKALKKSSKRSKI</sequence>
<dbReference type="EMBL" id="JADMKS010000006">
    <property type="protein sequence ID" value="MBF6638221.1"/>
    <property type="molecule type" value="Genomic_DNA"/>
</dbReference>
<evidence type="ECO:0000256" key="1">
    <source>
        <dbReference type="SAM" id="MobiDB-lite"/>
    </source>
</evidence>